<organism evidence="1">
    <name type="scientific">Lepeophtheirus salmonis</name>
    <name type="common">Salmon louse</name>
    <name type="synonym">Caligus salmonis</name>
    <dbReference type="NCBI Taxonomy" id="72036"/>
    <lineage>
        <taxon>Eukaryota</taxon>
        <taxon>Metazoa</taxon>
        <taxon>Ecdysozoa</taxon>
        <taxon>Arthropoda</taxon>
        <taxon>Crustacea</taxon>
        <taxon>Multicrustacea</taxon>
        <taxon>Hexanauplia</taxon>
        <taxon>Copepoda</taxon>
        <taxon>Siphonostomatoida</taxon>
        <taxon>Caligidae</taxon>
        <taxon>Lepeophtheirus</taxon>
    </lineage>
</organism>
<reference evidence="1" key="1">
    <citation type="submission" date="2014-05" db="EMBL/GenBank/DDBJ databases">
        <authorList>
            <person name="Chronopoulou M."/>
        </authorList>
    </citation>
    <scope>NUCLEOTIDE SEQUENCE</scope>
    <source>
        <tissue evidence="1">Whole organism</tissue>
    </source>
</reference>
<proteinExistence type="predicted"/>
<evidence type="ECO:0000313" key="1">
    <source>
        <dbReference type="EMBL" id="CDW31394.1"/>
    </source>
</evidence>
<dbReference type="EMBL" id="HACA01014033">
    <property type="protein sequence ID" value="CDW31394.1"/>
    <property type="molecule type" value="Transcribed_RNA"/>
</dbReference>
<name>A0A0K2TZG4_LEPSM</name>
<dbReference type="OrthoDB" id="8190635at2759"/>
<protein>
    <submittedName>
        <fullName evidence="1">Uncharacterized protein</fullName>
    </submittedName>
</protein>
<sequence length="219" mass="24994">MAIYNSDSINVNQLKRNKRRKRSGKTISNEDIREAIMQLITVIKAGNDKYEKYAFNNNNFVEKVLNKLDGTTISLKKKIDHMSTFLLRMKHKLDFLERVVKQNNQLPQANGKTEKNDLQTIAAESFDILSLLPTYIENIQKSCSNKVKELGNKINGLEYFLIPDKIDETYNVTLSINATNDNGIVKKRNLHKMPDLPNLWNPNLLEGSASGNKDEIVAI</sequence>
<accession>A0A0K2TZG4</accession>
<dbReference type="AlphaFoldDB" id="A0A0K2TZG4"/>